<sequence>MFNNSKYVKSKLFKKLQNTPMGVSFGHLGFIFLNVACWLDTFFPFSFFIKYHCNPNHFFCRVSFQNLLSSATLYMDHQNLSISLQKRIIDYMTLLWSKYQGEANPKGLFLMHDLPNELQQIVLMKERGKLLSKIPFFEQAGPAFIRDIASVSEMYFFPRGEIIQYCDTITRELFCIHRGTCQILTDDLSDIVALYGEGMYFGESGFLFGKQAVMTMRAKTHCEILSIDFDKMKPILQRYPSIKRQIEMMQTKSDYYNRILDAVGGMMISKSKTLEEDAVTVRKKDAAFVYEGRRYAKKSKCYIEDFGNFPIYAGAREETVKERLLKLSKTRMIPRKPRTYLEHMKEFICRTFPTFLLMRNAILPSNSTYINWEILRIFVAIAISILTSLLFSFLHKFIWLWLLLYILGAFCWIDIYIRMHVAFYKDNQLQVDTLETAKHYLKTSFAIDFISCFPWEVIGLISVENGGHFQHLAPEVLHIFAYLRIPHILQLYRVPLAFSFYQSGISTEKTAVTFFQFFLYTALLIHFCTCMVFAIVCPLADLNGDPAKYLLPFTKHNCSRLSWVNHLDYTFDVNFGTITIARLYSISLYYATTTLCGVGYGEIHPYLTSMRIAMIFIMVAGALYNGLVSGTVAAILGNADATRAAYTDKMDSITLFLKSQKITGHLYESIQKFYEFQWIRTKGIDNGILFQYLPSSLLGDVSTIVYADVVAKAFGLKIKKKLRTDLLAQILTPLERKLSGKLEQPFFQETLRKESIQELETDAGFIRLLATQIKPCLFRAGDNICRRKDYGAEMYFIEKGEVDILSLDESKVIIKLKTGQHFGEGSLLFAEPRATTIRAARNCDMLILSKESLDEAIGYYPNICRDIKKAAERKRAELFKASTSVQKKKEDFSRDILSRDTGYTKFYKDLMEQDHRKTHQKHTFKNIIQCIVNFSKSLVTFHNSTVDPQSKIRIFYQYTSCVLVILLFWAISFMYTVQTFSELLYQLCIGIECILIFQIIVKFHICYFDEDGQYNSDYKSVSRKYLFRRIGFFFDILTTFPYTMTVLPLIDYMHPVIFMYFIVTVRLGHCLTIVSVFVFMREEEKSIGTKYVYFIFELLVLHITLFLHTLINTDSPI</sequence>
<dbReference type="InterPro" id="IPR013099">
    <property type="entry name" value="K_chnl_dom"/>
</dbReference>
<feature type="transmembrane region" description="Helical" evidence="2">
    <location>
        <begin position="983"/>
        <end position="1005"/>
    </location>
</feature>
<dbReference type="SUPFAM" id="SSF51206">
    <property type="entry name" value="cAMP-binding domain-like"/>
    <property type="match status" value="2"/>
</dbReference>
<dbReference type="Gene3D" id="1.10.287.70">
    <property type="match status" value="1"/>
</dbReference>
<feature type="transmembrane region" description="Helical" evidence="2">
    <location>
        <begin position="955"/>
        <end position="977"/>
    </location>
</feature>
<dbReference type="SMART" id="SM00100">
    <property type="entry name" value="cNMP"/>
    <property type="match status" value="2"/>
</dbReference>
<feature type="transmembrane region" description="Helical" evidence="2">
    <location>
        <begin position="1026"/>
        <end position="1050"/>
    </location>
</feature>
<gene>
    <name evidence="5" type="primary">LOC105906016</name>
</gene>
<feature type="domain" description="Cyclic nucleotide-binding" evidence="3">
    <location>
        <begin position="136"/>
        <end position="245"/>
    </location>
</feature>
<dbReference type="GeneID" id="105906016"/>
<dbReference type="CDD" id="cd00038">
    <property type="entry name" value="CAP_ED"/>
    <property type="match status" value="2"/>
</dbReference>
<feature type="transmembrane region" description="Helical" evidence="2">
    <location>
        <begin position="1091"/>
        <end position="1111"/>
    </location>
</feature>
<feature type="transmembrane region" description="Helical" evidence="2">
    <location>
        <begin position="374"/>
        <end position="392"/>
    </location>
</feature>
<evidence type="ECO:0000313" key="4">
    <source>
        <dbReference type="Proteomes" id="UP000515152"/>
    </source>
</evidence>
<feature type="transmembrane region" description="Helical" evidence="2">
    <location>
        <begin position="1056"/>
        <end position="1079"/>
    </location>
</feature>
<feature type="domain" description="Cyclic nucleotide-binding" evidence="3">
    <location>
        <begin position="769"/>
        <end position="874"/>
    </location>
</feature>
<dbReference type="Gene3D" id="1.10.287.630">
    <property type="entry name" value="Helix hairpin bin"/>
    <property type="match status" value="2"/>
</dbReference>
<keyword evidence="1" id="KW-0406">Ion transport</keyword>
<feature type="transmembrane region" description="Helical" evidence="2">
    <location>
        <begin position="25"/>
        <end position="49"/>
    </location>
</feature>
<protein>
    <submittedName>
        <fullName evidence="5">Uncharacterized protein LOC105906016</fullName>
    </submittedName>
</protein>
<dbReference type="OrthoDB" id="415460at2759"/>
<evidence type="ECO:0000259" key="3">
    <source>
        <dbReference type="PROSITE" id="PS50042"/>
    </source>
</evidence>
<dbReference type="KEGG" id="char:105906016"/>
<dbReference type="AlphaFoldDB" id="A0A6P8G1G1"/>
<dbReference type="Gene3D" id="2.60.120.10">
    <property type="entry name" value="Jelly Rolls"/>
    <property type="match status" value="2"/>
</dbReference>
<keyword evidence="4" id="KW-1185">Reference proteome</keyword>
<accession>A0A6P8G1G1</accession>
<dbReference type="InterPro" id="IPR000595">
    <property type="entry name" value="cNMP-bd_dom"/>
</dbReference>
<dbReference type="InterPro" id="IPR050866">
    <property type="entry name" value="CNG_cation_channel"/>
</dbReference>
<dbReference type="InterPro" id="IPR018490">
    <property type="entry name" value="cNMP-bd_dom_sf"/>
</dbReference>
<dbReference type="InterPro" id="IPR014710">
    <property type="entry name" value="RmlC-like_jellyroll"/>
</dbReference>
<dbReference type="PANTHER" id="PTHR45638">
    <property type="entry name" value="CYCLIC NUCLEOTIDE-GATED CATION CHANNEL SUBUNIT A"/>
    <property type="match status" value="1"/>
</dbReference>
<dbReference type="Pfam" id="PF07885">
    <property type="entry name" value="Ion_trans_2"/>
    <property type="match status" value="1"/>
</dbReference>
<dbReference type="PROSITE" id="PS50042">
    <property type="entry name" value="CNMP_BINDING_3"/>
    <property type="match status" value="2"/>
</dbReference>
<reference evidence="5" key="1">
    <citation type="submission" date="2025-08" db="UniProtKB">
        <authorList>
            <consortium name="RefSeq"/>
        </authorList>
    </citation>
    <scope>IDENTIFICATION</scope>
</reference>
<evidence type="ECO:0000313" key="5">
    <source>
        <dbReference type="RefSeq" id="XP_031433828.1"/>
    </source>
</evidence>
<feature type="transmembrane region" description="Helical" evidence="2">
    <location>
        <begin position="517"/>
        <end position="536"/>
    </location>
</feature>
<evidence type="ECO:0000256" key="2">
    <source>
        <dbReference type="SAM" id="Phobius"/>
    </source>
</evidence>
<keyword evidence="1" id="KW-0407">Ion channel</keyword>
<dbReference type="Pfam" id="PF00027">
    <property type="entry name" value="cNMP_binding"/>
    <property type="match status" value="2"/>
</dbReference>
<name>A0A6P8G1G1_CLUHA</name>
<dbReference type="SUPFAM" id="SSF81324">
    <property type="entry name" value="Voltage-gated potassium channels"/>
    <property type="match status" value="1"/>
</dbReference>
<keyword evidence="2" id="KW-0472">Membrane</keyword>
<dbReference type="RefSeq" id="XP_031433828.1">
    <property type="nucleotide sequence ID" value="XM_031577968.2"/>
</dbReference>
<keyword evidence="2" id="KW-0812">Transmembrane</keyword>
<proteinExistence type="predicted"/>
<dbReference type="Proteomes" id="UP000515152">
    <property type="component" value="Chromosome 12"/>
</dbReference>
<dbReference type="GO" id="GO:0005221">
    <property type="term" value="F:intracellularly cyclic nucleotide-activated monoatomic cation channel activity"/>
    <property type="evidence" value="ECO:0007669"/>
    <property type="project" value="InterPro"/>
</dbReference>
<feature type="transmembrane region" description="Helical" evidence="2">
    <location>
        <begin position="612"/>
        <end position="636"/>
    </location>
</feature>
<dbReference type="GO" id="GO:0044877">
    <property type="term" value="F:protein-containing complex binding"/>
    <property type="evidence" value="ECO:0007669"/>
    <property type="project" value="TreeGrafter"/>
</dbReference>
<feature type="transmembrane region" description="Helical" evidence="2">
    <location>
        <begin position="398"/>
        <end position="417"/>
    </location>
</feature>
<keyword evidence="2" id="KW-1133">Transmembrane helix</keyword>
<dbReference type="PANTHER" id="PTHR45638:SF19">
    <property type="entry name" value="CYCLIC NUCLEOTIDE-BINDING DOMAIN-CONTAINING PROTEIN"/>
    <property type="match status" value="1"/>
</dbReference>
<keyword evidence="1" id="KW-1071">Ligand-gated ion channel</keyword>
<keyword evidence="1" id="KW-0813">Transport</keyword>
<organism evidence="4 5">
    <name type="scientific">Clupea harengus</name>
    <name type="common">Atlantic herring</name>
    <dbReference type="NCBI Taxonomy" id="7950"/>
    <lineage>
        <taxon>Eukaryota</taxon>
        <taxon>Metazoa</taxon>
        <taxon>Chordata</taxon>
        <taxon>Craniata</taxon>
        <taxon>Vertebrata</taxon>
        <taxon>Euteleostomi</taxon>
        <taxon>Actinopterygii</taxon>
        <taxon>Neopterygii</taxon>
        <taxon>Teleostei</taxon>
        <taxon>Clupei</taxon>
        <taxon>Clupeiformes</taxon>
        <taxon>Clupeoidei</taxon>
        <taxon>Clupeidae</taxon>
        <taxon>Clupea</taxon>
    </lineage>
</organism>
<evidence type="ECO:0000256" key="1">
    <source>
        <dbReference type="ARBA" id="ARBA00023286"/>
    </source>
</evidence>